<keyword evidence="1" id="KW-1133">Transmembrane helix</keyword>
<gene>
    <name evidence="2" type="ORF">CRE_04886</name>
</gene>
<dbReference type="STRING" id="31234.E3LYP1"/>
<feature type="transmembrane region" description="Helical" evidence="1">
    <location>
        <begin position="12"/>
        <end position="35"/>
    </location>
</feature>
<feature type="transmembrane region" description="Helical" evidence="1">
    <location>
        <begin position="168"/>
        <end position="189"/>
    </location>
</feature>
<evidence type="ECO:0000313" key="3">
    <source>
        <dbReference type="Proteomes" id="UP000008281"/>
    </source>
</evidence>
<dbReference type="EMBL" id="DS268419">
    <property type="protein sequence ID" value="EFO86828.1"/>
    <property type="molecule type" value="Genomic_DNA"/>
</dbReference>
<dbReference type="OMA" id="ECESQRR"/>
<name>E3LYP1_CAERE</name>
<dbReference type="OrthoDB" id="5821563at2759"/>
<organism evidence="3">
    <name type="scientific">Caenorhabditis remanei</name>
    <name type="common">Caenorhabditis vulgaris</name>
    <dbReference type="NCBI Taxonomy" id="31234"/>
    <lineage>
        <taxon>Eukaryota</taxon>
        <taxon>Metazoa</taxon>
        <taxon>Ecdysozoa</taxon>
        <taxon>Nematoda</taxon>
        <taxon>Chromadorea</taxon>
        <taxon>Rhabditida</taxon>
        <taxon>Rhabditina</taxon>
        <taxon>Rhabditomorpha</taxon>
        <taxon>Rhabditoidea</taxon>
        <taxon>Rhabditidae</taxon>
        <taxon>Peloderinae</taxon>
        <taxon>Caenorhabditis</taxon>
    </lineage>
</organism>
<dbReference type="FunCoup" id="E3LYP1">
    <property type="interactions" value="496"/>
</dbReference>
<protein>
    <submittedName>
        <fullName evidence="2">Uncharacterized protein</fullName>
    </submittedName>
</protein>
<keyword evidence="1" id="KW-0472">Membrane</keyword>
<evidence type="ECO:0000313" key="2">
    <source>
        <dbReference type="EMBL" id="EFO86828.1"/>
    </source>
</evidence>
<dbReference type="HOGENOM" id="CLU_804704_0_0_1"/>
<sequence length="354" mass="41022">MHPNIQKSWNILKTATFFIVLVTLLFATSVINYLLTPKIAHLCDFYDNRNTTSFDVTREECESQRRATVLFIVFCLVRLISNKFEGFIGSKFLKTCSVRATFPGRHFGAALGFPFLTRSLSNSIRVASAPIFLVIIFASTSIAFYPYAKDFAKLSRLIYNAVQRRHYLYNRSMIYTFISIYFYFSTVLIELLDVSFGIYCHQTIFGFPVLFPNFNFPLFLFLLHTVILQHHRAMPAIIYEASFSNFSFRIYNFQVNNEDCFIQLNRMRCITNKDCPQMSTAFPLDATPSKTTTIQRRAFEGRIIQIRHYRELDDILPCKVSTQVRKVSTFSSRPPSYCVPPLPRDLPSTILDLE</sequence>
<dbReference type="AlphaFoldDB" id="E3LYP1"/>
<proteinExistence type="predicted"/>
<feature type="transmembrane region" description="Helical" evidence="1">
    <location>
        <begin position="209"/>
        <end position="228"/>
    </location>
</feature>
<reference evidence="2" key="1">
    <citation type="submission" date="2007-07" db="EMBL/GenBank/DDBJ databases">
        <title>PCAP assembly of the Caenorhabditis remanei genome.</title>
        <authorList>
            <consortium name="The Caenorhabditis remanei Sequencing Consortium"/>
            <person name="Wilson R.K."/>
        </authorList>
    </citation>
    <scope>NUCLEOTIDE SEQUENCE [LARGE SCALE GENOMIC DNA]</scope>
    <source>
        <strain evidence="2">PB4641</strain>
    </source>
</reference>
<keyword evidence="1" id="KW-0812">Transmembrane</keyword>
<dbReference type="Proteomes" id="UP000008281">
    <property type="component" value="Unassembled WGS sequence"/>
</dbReference>
<dbReference type="eggNOG" id="KOG2771">
    <property type="taxonomic scope" value="Eukaryota"/>
</dbReference>
<keyword evidence="3" id="KW-1185">Reference proteome</keyword>
<evidence type="ECO:0000256" key="1">
    <source>
        <dbReference type="SAM" id="Phobius"/>
    </source>
</evidence>
<feature type="transmembrane region" description="Helical" evidence="1">
    <location>
        <begin position="124"/>
        <end position="147"/>
    </location>
</feature>
<accession>E3LYP1</accession>
<dbReference type="InParanoid" id="E3LYP1"/>